<dbReference type="EMBL" id="CP000010">
    <property type="protein sequence ID" value="AAU49760.1"/>
    <property type="molecule type" value="Genomic_DNA"/>
</dbReference>
<accession>A0A0H2WKA9</accession>
<proteinExistence type="predicted"/>
<protein>
    <submittedName>
        <fullName evidence="1">Uncharacterized protein</fullName>
    </submittedName>
</protein>
<dbReference type="Proteomes" id="UP000006693">
    <property type="component" value="Chromosome 1"/>
</dbReference>
<sequence>MIRIIRTARRQHKKNRMEKFNLTIQKIPPPCPTPILFSKSNR</sequence>
<evidence type="ECO:0000313" key="2">
    <source>
        <dbReference type="Proteomes" id="UP000006693"/>
    </source>
</evidence>
<dbReference type="KEGG" id="bma:BMA2419"/>
<reference evidence="1 2" key="1">
    <citation type="journal article" date="2004" name="Proc. Natl. Acad. Sci. U.S.A.">
        <title>Structural flexibility in the Burkholderia mallei genome.</title>
        <authorList>
            <person name="Nierman W.C."/>
            <person name="DeShazer D."/>
            <person name="Kim H.S."/>
            <person name="Tettelin H."/>
            <person name="Nelson K.E."/>
            <person name="Feldblyum T."/>
            <person name="Ulrich R.L."/>
            <person name="Ronning C.M."/>
            <person name="Brinkac L.M."/>
            <person name="Daugherty S.C."/>
            <person name="Davidsen T.D."/>
            <person name="Deboy R.T."/>
            <person name="Dimitrov G."/>
            <person name="Dodson R.J."/>
            <person name="Durkin A.S."/>
            <person name="Gwinn M.L."/>
            <person name="Haft D.H."/>
            <person name="Khouri H."/>
            <person name="Kolonay J.F."/>
            <person name="Madupu R."/>
            <person name="Mohammoud Y."/>
            <person name="Nelson W.C."/>
            <person name="Radune D."/>
            <person name="Romero C.M."/>
            <person name="Sarria S."/>
            <person name="Selengut J."/>
            <person name="Shamblin C."/>
            <person name="Sullivan S.A."/>
            <person name="White O."/>
            <person name="Yu Y."/>
            <person name="Zafar N."/>
            <person name="Zhou L."/>
            <person name="Fraser C.M."/>
        </authorList>
    </citation>
    <scope>NUCLEOTIDE SEQUENCE [LARGE SCALE GENOMIC DNA]</scope>
    <source>
        <strain evidence="1 2">ATCC 23344</strain>
    </source>
</reference>
<gene>
    <name evidence="1" type="ordered locus">BMA2419</name>
</gene>
<organism evidence="1 2">
    <name type="scientific">Burkholderia mallei (strain ATCC 23344)</name>
    <dbReference type="NCBI Taxonomy" id="243160"/>
    <lineage>
        <taxon>Bacteria</taxon>
        <taxon>Pseudomonadati</taxon>
        <taxon>Pseudomonadota</taxon>
        <taxon>Betaproteobacteria</taxon>
        <taxon>Burkholderiales</taxon>
        <taxon>Burkholderiaceae</taxon>
        <taxon>Burkholderia</taxon>
        <taxon>pseudomallei group</taxon>
    </lineage>
</organism>
<keyword evidence="2" id="KW-1185">Reference proteome</keyword>
<dbReference type="AlphaFoldDB" id="A0A0H2WKA9"/>
<dbReference type="HOGENOM" id="CLU_3248393_0_0_4"/>
<evidence type="ECO:0000313" key="1">
    <source>
        <dbReference type="EMBL" id="AAU49760.1"/>
    </source>
</evidence>
<name>A0A0H2WKA9_BURMA</name>